<evidence type="ECO:0000313" key="9">
    <source>
        <dbReference type="Proteomes" id="UP001044222"/>
    </source>
</evidence>
<dbReference type="AlphaFoldDB" id="A0A9D3MLC5"/>
<evidence type="ECO:0000256" key="1">
    <source>
        <dbReference type="ARBA" id="ARBA00004138"/>
    </source>
</evidence>
<evidence type="ECO:0000256" key="2">
    <source>
        <dbReference type="ARBA" id="ARBA00004496"/>
    </source>
</evidence>
<feature type="domain" description="HYDIN/VesB/CFA65-like Ig-like" evidence="7">
    <location>
        <begin position="198"/>
        <end position="290"/>
    </location>
</feature>
<evidence type="ECO:0000256" key="3">
    <source>
        <dbReference type="ARBA" id="ARBA00022490"/>
    </source>
</evidence>
<evidence type="ECO:0000256" key="4">
    <source>
        <dbReference type="ARBA" id="ARBA00023069"/>
    </source>
</evidence>
<dbReference type="Pfam" id="PF22544">
    <property type="entry name" value="HYDIN_VesB_CFA65-like_Ig"/>
    <property type="match status" value="1"/>
</dbReference>
<gene>
    <name evidence="8" type="ORF">ANANG_G00110160</name>
</gene>
<dbReference type="GO" id="GO:0003341">
    <property type="term" value="P:cilium movement"/>
    <property type="evidence" value="ECO:0007669"/>
    <property type="project" value="TreeGrafter"/>
</dbReference>
<comment type="subcellular location">
    <subcellularLocation>
        <location evidence="1">Cell projection</location>
        <location evidence="1">Cilium</location>
    </subcellularLocation>
    <subcellularLocation>
        <location evidence="2">Cytoplasm</location>
    </subcellularLocation>
</comment>
<dbReference type="PANTHER" id="PTHR23053:SF0">
    <property type="entry name" value="HYDROCEPHALUS-INDUCING PROTEIN HOMOLOG"/>
    <property type="match status" value="1"/>
</dbReference>
<dbReference type="Proteomes" id="UP001044222">
    <property type="component" value="Unassembled WGS sequence"/>
</dbReference>
<keyword evidence="3" id="KW-0963">Cytoplasm</keyword>
<name>A0A9D3MLC5_ANGAN</name>
<dbReference type="Gene3D" id="2.60.40.10">
    <property type="entry name" value="Immunoglobulins"/>
    <property type="match status" value="2"/>
</dbReference>
<evidence type="ECO:0000256" key="5">
    <source>
        <dbReference type="ARBA" id="ARBA00023273"/>
    </source>
</evidence>
<accession>A0A9D3MLC5</accession>
<keyword evidence="5" id="KW-0966">Cell projection</keyword>
<evidence type="ECO:0000313" key="8">
    <source>
        <dbReference type="EMBL" id="KAG5849415.1"/>
    </source>
</evidence>
<sequence length="418" mass="46420">MPTSKVLAASSTLQSLSPKMPEGFKSKVVAPRNPKLVKHEDRPFRLTPSAFAQEMSLSTEQRLANTHQMCPPRILELLDMSETTHQKSSSVDVDQPMFQPFPSEVVFQNCSPSETYQVPLVLRNNDKIPRLVKVVEEGSLYFKVVSPLDVCNKVAPGMASTFTILFTPQENKDYAHRLVCVTEREKFEVPVRAIGARAILDFPDHLHFPLNAVKCPAQKTLLVRNIGTCEAKFQLRTQSPFSVEPSIGNLGVGECMQVTVEFLPKTTGDHAQDLLLRYHTGEDVYISLYGGATDVNVRLDRNSVIVERTFVSLANQRTVAIVNRSDVIVHYQWKSQATEEEEAQQKLRLCSELQKEEEDEMDQFLSECGRTPPCGTASPCCPAPSRSAAASCGTPRPLLGRAHRPRAPGGGHLAQRHS</sequence>
<feature type="region of interest" description="Disordered" evidence="6">
    <location>
        <begin position="1"/>
        <end position="26"/>
    </location>
</feature>
<proteinExistence type="predicted"/>
<organism evidence="8 9">
    <name type="scientific">Anguilla anguilla</name>
    <name type="common">European freshwater eel</name>
    <name type="synonym">Muraena anguilla</name>
    <dbReference type="NCBI Taxonomy" id="7936"/>
    <lineage>
        <taxon>Eukaryota</taxon>
        <taxon>Metazoa</taxon>
        <taxon>Chordata</taxon>
        <taxon>Craniata</taxon>
        <taxon>Vertebrata</taxon>
        <taxon>Euteleostomi</taxon>
        <taxon>Actinopterygii</taxon>
        <taxon>Neopterygii</taxon>
        <taxon>Teleostei</taxon>
        <taxon>Anguilliformes</taxon>
        <taxon>Anguillidae</taxon>
        <taxon>Anguilla</taxon>
    </lineage>
</organism>
<dbReference type="GO" id="GO:0005930">
    <property type="term" value="C:axoneme"/>
    <property type="evidence" value="ECO:0007669"/>
    <property type="project" value="TreeGrafter"/>
</dbReference>
<dbReference type="InterPro" id="IPR053879">
    <property type="entry name" value="HYDIN_VesB_CFA65-like_Ig"/>
</dbReference>
<keyword evidence="4" id="KW-0969">Cilium</keyword>
<dbReference type="GO" id="GO:1904158">
    <property type="term" value="P:axonemal central apparatus assembly"/>
    <property type="evidence" value="ECO:0007669"/>
    <property type="project" value="TreeGrafter"/>
</dbReference>
<feature type="region of interest" description="Disordered" evidence="6">
    <location>
        <begin position="384"/>
        <end position="418"/>
    </location>
</feature>
<protein>
    <recommendedName>
        <fullName evidence="7">HYDIN/VesB/CFA65-like Ig-like domain-containing protein</fullName>
    </recommendedName>
</protein>
<feature type="compositionally biased region" description="Polar residues" evidence="6">
    <location>
        <begin position="1"/>
        <end position="17"/>
    </location>
</feature>
<keyword evidence="9" id="KW-1185">Reference proteome</keyword>
<evidence type="ECO:0000259" key="7">
    <source>
        <dbReference type="Pfam" id="PF22544"/>
    </source>
</evidence>
<dbReference type="InterPro" id="IPR033305">
    <property type="entry name" value="Hydin-like"/>
</dbReference>
<dbReference type="PANTHER" id="PTHR23053">
    <property type="entry name" value="DLEC1 DELETED IN LUNG AND ESOPHAGEAL CANCER 1"/>
    <property type="match status" value="1"/>
</dbReference>
<dbReference type="InterPro" id="IPR013783">
    <property type="entry name" value="Ig-like_fold"/>
</dbReference>
<evidence type="ECO:0000256" key="6">
    <source>
        <dbReference type="SAM" id="MobiDB-lite"/>
    </source>
</evidence>
<reference evidence="8" key="1">
    <citation type="submission" date="2021-01" db="EMBL/GenBank/DDBJ databases">
        <title>A chromosome-scale assembly of European eel, Anguilla anguilla.</title>
        <authorList>
            <person name="Henkel C."/>
            <person name="Jong-Raadsen S.A."/>
            <person name="Dufour S."/>
            <person name="Weltzien F.-A."/>
            <person name="Palstra A.P."/>
            <person name="Pelster B."/>
            <person name="Spaink H.P."/>
            <person name="Van Den Thillart G.E."/>
            <person name="Jansen H."/>
            <person name="Zahm M."/>
            <person name="Klopp C."/>
            <person name="Cedric C."/>
            <person name="Louis A."/>
            <person name="Berthelot C."/>
            <person name="Parey E."/>
            <person name="Roest Crollius H."/>
            <person name="Montfort J."/>
            <person name="Robinson-Rechavi M."/>
            <person name="Bucao C."/>
            <person name="Bouchez O."/>
            <person name="Gislard M."/>
            <person name="Lluch J."/>
            <person name="Milhes M."/>
            <person name="Lampietro C."/>
            <person name="Lopez Roques C."/>
            <person name="Donnadieu C."/>
            <person name="Braasch I."/>
            <person name="Desvignes T."/>
            <person name="Postlethwait J."/>
            <person name="Bobe J."/>
            <person name="Guiguen Y."/>
            <person name="Dirks R."/>
        </authorList>
    </citation>
    <scope>NUCLEOTIDE SEQUENCE</scope>
    <source>
        <strain evidence="8">Tag_6206</strain>
        <tissue evidence="8">Liver</tissue>
    </source>
</reference>
<dbReference type="EMBL" id="JAFIRN010000005">
    <property type="protein sequence ID" value="KAG5849415.1"/>
    <property type="molecule type" value="Genomic_DNA"/>
</dbReference>
<comment type="caution">
    <text evidence="8">The sequence shown here is derived from an EMBL/GenBank/DDBJ whole genome shotgun (WGS) entry which is preliminary data.</text>
</comment>